<dbReference type="SUPFAM" id="SSF49384">
    <property type="entry name" value="Carbohydrate-binding domain"/>
    <property type="match status" value="1"/>
</dbReference>
<dbReference type="OrthoDB" id="1738626at2"/>
<protein>
    <submittedName>
        <fullName evidence="3">Phage-related protein</fullName>
    </submittedName>
</protein>
<dbReference type="eggNOG" id="COG5492">
    <property type="taxonomic scope" value="Bacteria"/>
</dbReference>
<accession>D8GQP1</accession>
<evidence type="ECO:0000313" key="4">
    <source>
        <dbReference type="EMBL" id="OAA89935.1"/>
    </source>
</evidence>
<feature type="chain" id="PRO_5009952843" evidence="1">
    <location>
        <begin position="30"/>
        <end position="392"/>
    </location>
</feature>
<dbReference type="HOGENOM" id="CLU_589042_0_0_9"/>
<reference evidence="4 6" key="3">
    <citation type="journal article" date="2016" name="Biotechnol. Bioeng.">
        <title>Traits of selected Clostridium strains for syngas fermentation to ethanol.</title>
        <authorList>
            <person name="Martin M.E."/>
            <person name="Richter H."/>
            <person name="Saha S."/>
            <person name="Angenent L.T."/>
        </authorList>
    </citation>
    <scope>NUCLEOTIDE SEQUENCE [LARGE SCALE GENOMIC DNA]</scope>
    <source>
        <strain evidence="4 6">PETC</strain>
    </source>
</reference>
<organism evidence="3 5">
    <name type="scientific">Clostridium ljungdahlii (strain ATCC 55383 / DSM 13528 / PETC)</name>
    <dbReference type="NCBI Taxonomy" id="748727"/>
    <lineage>
        <taxon>Bacteria</taxon>
        <taxon>Bacillati</taxon>
        <taxon>Bacillota</taxon>
        <taxon>Clostridia</taxon>
        <taxon>Eubacteriales</taxon>
        <taxon>Clostridiaceae</taxon>
        <taxon>Clostridium</taxon>
    </lineage>
</organism>
<evidence type="ECO:0000256" key="1">
    <source>
        <dbReference type="SAM" id="SignalP"/>
    </source>
</evidence>
<dbReference type="Pfam" id="PF00963">
    <property type="entry name" value="Cohesin"/>
    <property type="match status" value="1"/>
</dbReference>
<evidence type="ECO:0000313" key="3">
    <source>
        <dbReference type="EMBL" id="ADK16196.1"/>
    </source>
</evidence>
<dbReference type="STRING" id="748727.CLJU_c31480"/>
<dbReference type="KEGG" id="clj:CLJU_c31480"/>
<dbReference type="Proteomes" id="UP000077020">
    <property type="component" value="Unassembled WGS sequence"/>
</dbReference>
<sequence length="392" mass="42949">MKKFYKHLGIVFVMAFAVIIGCFSNNVFAADDGVIGTSNLNGTAENNAKLGDVLSNPEKGWKRYDDTNSDISYLGQGWQKYNTPPSYNSTETICRNLNTSIKFNFFGSKLRYIYAAGPQGADNVTVKIDGIVDNTIFTRRDILTYKILLYEKVGLEKKSHTVEIIDNSSTPINYFGLDAIDIDEDGYLIDPSVSQGTVLNIEPEKTKIKKTETVSANLTIDNIKDIAAEDVRIKYDSTKLQFLGADEVDGMKLVKSDGKDGELRFIVASKGSANVVNAKKTLLKLNFKGIAAGDALVDVTKGRVSDGITTEEDLTDEQCGQATITIEDSTLKDVNNSGEFTLLDLAIDGRHYGEAPTSLPQYNTDIVGDGAIDDANLLKIGEYMLANPNYKF</sequence>
<dbReference type="EMBL" id="LITS01000001">
    <property type="protein sequence ID" value="OAA89935.1"/>
    <property type="molecule type" value="Genomic_DNA"/>
</dbReference>
<proteinExistence type="predicted"/>
<dbReference type="AlphaFoldDB" id="D8GQP1"/>
<keyword evidence="1" id="KW-0732">Signal</keyword>
<dbReference type="InterPro" id="IPR002102">
    <property type="entry name" value="Cohesin_dom"/>
</dbReference>
<dbReference type="Gene3D" id="2.60.120.260">
    <property type="entry name" value="Galactose-binding domain-like"/>
    <property type="match status" value="1"/>
</dbReference>
<name>D8GQP1_CLOLD</name>
<feature type="signal peptide" evidence="1">
    <location>
        <begin position="1"/>
        <end position="29"/>
    </location>
</feature>
<reference evidence="3 5" key="2">
    <citation type="journal article" date="2010" name="Proc. Natl. Acad. Sci. U.S.A.">
        <title>Clostridium ljungdahlii represents a microbial production platform based on syngas.</title>
        <authorList>
            <person name="Kopke M."/>
            <person name="Held C."/>
            <person name="Hujer S."/>
            <person name="Liesegang H."/>
            <person name="Wiezer A."/>
            <person name="Wollherr A."/>
            <person name="Ehrenreich A."/>
            <person name="Liebl W."/>
            <person name="Gottschalk G."/>
            <person name="Durre P."/>
        </authorList>
    </citation>
    <scope>NUCLEOTIDE SEQUENCE [LARGE SCALE GENOMIC DNA]</scope>
    <source>
        <strain evidence="5">ATCC 55383 / DSM 13528 / PETC</strain>
        <strain evidence="3">DSM 13528</strain>
    </source>
</reference>
<reference evidence="3" key="1">
    <citation type="submission" date="2009-07" db="EMBL/GenBank/DDBJ databases">
        <authorList>
            <person name="Koepke M."/>
            <person name="Hujer S."/>
            <person name="Held C."/>
            <person name="Wiezer A."/>
            <person name="Liesegang H."/>
            <person name="Ehrenreich A."/>
            <person name="Gottschalk G."/>
            <person name="Duerre P."/>
        </authorList>
    </citation>
    <scope>NUCLEOTIDE SEQUENCE</scope>
    <source>
        <strain evidence="3">DSM 13528</strain>
    </source>
</reference>
<evidence type="ECO:0000313" key="6">
    <source>
        <dbReference type="Proteomes" id="UP000077020"/>
    </source>
</evidence>
<dbReference type="RefSeq" id="WP_013239779.1">
    <property type="nucleotide sequence ID" value="NC_014328.1"/>
</dbReference>
<dbReference type="PATRIC" id="fig|748727.19.peg.560"/>
<gene>
    <name evidence="3" type="ordered locus">CLJU_c31480</name>
    <name evidence="4" type="ORF">WX45_01774</name>
</gene>
<dbReference type="CDD" id="cd08547">
    <property type="entry name" value="Type_II_cohesin"/>
    <property type="match status" value="1"/>
</dbReference>
<dbReference type="GO" id="GO:0000272">
    <property type="term" value="P:polysaccharide catabolic process"/>
    <property type="evidence" value="ECO:0007669"/>
    <property type="project" value="InterPro"/>
</dbReference>
<dbReference type="EMBL" id="CP001666">
    <property type="protein sequence ID" value="ADK16196.1"/>
    <property type="molecule type" value="Genomic_DNA"/>
</dbReference>
<dbReference type="InterPro" id="IPR008965">
    <property type="entry name" value="CBM2/CBM3_carb-bd_dom_sf"/>
</dbReference>
<evidence type="ECO:0000313" key="5">
    <source>
        <dbReference type="Proteomes" id="UP000001656"/>
    </source>
</evidence>
<evidence type="ECO:0000259" key="2">
    <source>
        <dbReference type="Pfam" id="PF00963"/>
    </source>
</evidence>
<keyword evidence="6" id="KW-1185">Reference proteome</keyword>
<dbReference type="GO" id="GO:0030246">
    <property type="term" value="F:carbohydrate binding"/>
    <property type="evidence" value="ECO:0007669"/>
    <property type="project" value="InterPro"/>
</dbReference>
<dbReference type="Gene3D" id="2.60.40.680">
    <property type="match status" value="1"/>
</dbReference>
<feature type="domain" description="Cohesin" evidence="2">
    <location>
        <begin position="205"/>
        <end position="293"/>
    </location>
</feature>
<dbReference type="PROSITE" id="PS51257">
    <property type="entry name" value="PROKAR_LIPOPROTEIN"/>
    <property type="match status" value="1"/>
</dbReference>
<dbReference type="Proteomes" id="UP000001656">
    <property type="component" value="Chromosome"/>
</dbReference>